<dbReference type="VEuPathDB" id="FungiDB:MELLADRAFT_101031"/>
<feature type="compositionally biased region" description="Polar residues" evidence="1">
    <location>
        <begin position="159"/>
        <end position="171"/>
    </location>
</feature>
<feature type="compositionally biased region" description="Low complexity" evidence="1">
    <location>
        <begin position="134"/>
        <end position="148"/>
    </location>
</feature>
<dbReference type="PANTHER" id="PTHR45691">
    <property type="entry name" value="PROTEIN DIAPHANOUS"/>
    <property type="match status" value="1"/>
</dbReference>
<gene>
    <name evidence="3" type="ORF">MELLADRAFT_101031</name>
</gene>
<feature type="compositionally biased region" description="Polar residues" evidence="1">
    <location>
        <begin position="109"/>
        <end position="121"/>
    </location>
</feature>
<proteinExistence type="predicted"/>
<name>F4R3E4_MELLP</name>
<dbReference type="STRING" id="747676.F4R3E4"/>
<sequence length="634" mass="69762">MPILPSSLSSINSKVNSARKTFNSSLDKAGEKSGIFKSSSSSTTTHNNQNSISSNQTSGGNPPYQPKSTAPPPPPPRRYDSNQPASSNTSINQNYGPPPSLTAPPRYVASSSNPSNTSLDQNYGPPPPPPAPPRRLTSTTSNTSLNRNYGPPPPPRRLASTTSNTALNQNYGPPPPAPPRRLTPNPSSNSLNQSYGPPPPAPPRRLTPNPSNNSLNQTYEPPPPVSAKPVLSSYSRPPLPTSNASAHQTKFESNPPNLTFLQPGLKKSSIPYPPFSKFTESDKLSFFALLDEFFNVQSDSVDQTVSPPSLSSTPPPPISIHNKPRSTLNQFEAKYPTTISSKDLATYFLNHHLWTSNQDQWYTLSDPIPNPILNLTDIKRMSSWKQTGSIRHQFNYILFSDLSQLWSSIIFNTQNPFPPQEVKVKYRPTPSIKDVNQLTIASETYSDYLLQYLEGVENRKTHVGRGECWDLANEALKAIPSFSPHLPLPLTSINRTHGWLLYHGEANGLGNGVGHWLPECIDQIRPGDVIEWKLVSCNTIHPTLMCKLGDPDHTAMILDVKSSNITNRFIPPSQLGQITVLEQSLKQLPIRRTYDLSTISAGSVWIYRPDSEKNLLGLSANSCDWPPKGYTLSS</sequence>
<dbReference type="InParanoid" id="F4R3E4"/>
<dbReference type="GO" id="GO:0030041">
    <property type="term" value="P:actin filament polymerization"/>
    <property type="evidence" value="ECO:0007669"/>
    <property type="project" value="TreeGrafter"/>
</dbReference>
<dbReference type="GeneID" id="18921259"/>
<keyword evidence="4" id="KW-1185">Reference proteome</keyword>
<protein>
    <recommendedName>
        <fullName evidence="2">BBC1/AIM3 cysteine proteinase-fold domain-containing protein</fullName>
    </recommendedName>
</protein>
<dbReference type="Pfam" id="PF25459">
    <property type="entry name" value="AIM3_BBC1_C"/>
    <property type="match status" value="1"/>
</dbReference>
<dbReference type="eggNOG" id="ENOG502S09A">
    <property type="taxonomic scope" value="Eukaryota"/>
</dbReference>
<dbReference type="RefSeq" id="XP_007403553.1">
    <property type="nucleotide sequence ID" value="XM_007403491.1"/>
</dbReference>
<feature type="compositionally biased region" description="Pro residues" evidence="1">
    <location>
        <begin position="124"/>
        <end position="133"/>
    </location>
</feature>
<dbReference type="EMBL" id="GL883090">
    <property type="protein sequence ID" value="EGG12615.1"/>
    <property type="molecule type" value="Genomic_DNA"/>
</dbReference>
<feature type="compositionally biased region" description="Polar residues" evidence="1">
    <location>
        <begin position="241"/>
        <end position="260"/>
    </location>
</feature>
<organism evidence="4">
    <name type="scientific">Melampsora larici-populina (strain 98AG31 / pathotype 3-4-7)</name>
    <name type="common">Poplar leaf rust fungus</name>
    <dbReference type="NCBI Taxonomy" id="747676"/>
    <lineage>
        <taxon>Eukaryota</taxon>
        <taxon>Fungi</taxon>
        <taxon>Dikarya</taxon>
        <taxon>Basidiomycota</taxon>
        <taxon>Pucciniomycotina</taxon>
        <taxon>Pucciniomycetes</taxon>
        <taxon>Pucciniales</taxon>
        <taxon>Melampsoraceae</taxon>
        <taxon>Melampsora</taxon>
    </lineage>
</organism>
<dbReference type="KEGG" id="mlr:MELLADRAFT_101031"/>
<accession>F4R3E4</accession>
<evidence type="ECO:0000313" key="3">
    <source>
        <dbReference type="EMBL" id="EGG12615.1"/>
    </source>
</evidence>
<evidence type="ECO:0000259" key="2">
    <source>
        <dbReference type="Pfam" id="PF25459"/>
    </source>
</evidence>
<dbReference type="PANTHER" id="PTHR45691:SF6">
    <property type="entry name" value="PROTEIN DIAPHANOUS"/>
    <property type="match status" value="1"/>
</dbReference>
<feature type="compositionally biased region" description="Polar residues" evidence="1">
    <location>
        <begin position="81"/>
        <end position="95"/>
    </location>
</feature>
<evidence type="ECO:0000256" key="1">
    <source>
        <dbReference type="SAM" id="MobiDB-lite"/>
    </source>
</evidence>
<dbReference type="GO" id="GO:0005884">
    <property type="term" value="C:actin filament"/>
    <property type="evidence" value="ECO:0007669"/>
    <property type="project" value="TreeGrafter"/>
</dbReference>
<dbReference type="AlphaFoldDB" id="F4R3E4"/>
<feature type="region of interest" description="Disordered" evidence="1">
    <location>
        <begin position="23"/>
        <end position="265"/>
    </location>
</feature>
<evidence type="ECO:0000313" key="4">
    <source>
        <dbReference type="Proteomes" id="UP000001072"/>
    </source>
</evidence>
<feature type="compositionally biased region" description="Pro residues" evidence="1">
    <location>
        <begin position="172"/>
        <end position="181"/>
    </location>
</feature>
<dbReference type="HOGENOM" id="CLU_454990_0_0_1"/>
<feature type="compositionally biased region" description="Pro residues" evidence="1">
    <location>
        <begin position="63"/>
        <end position="76"/>
    </location>
</feature>
<dbReference type="InterPro" id="IPR057402">
    <property type="entry name" value="AIM3_BBC1_C"/>
</dbReference>
<feature type="domain" description="BBC1/AIM3 cysteine proteinase-fold" evidence="2">
    <location>
        <begin position="425"/>
        <end position="613"/>
    </location>
</feature>
<feature type="compositionally biased region" description="Pro residues" evidence="1">
    <location>
        <begin position="196"/>
        <end position="205"/>
    </location>
</feature>
<feature type="region of interest" description="Disordered" evidence="1">
    <location>
        <begin position="301"/>
        <end position="325"/>
    </location>
</feature>
<dbReference type="Proteomes" id="UP000001072">
    <property type="component" value="Unassembled WGS sequence"/>
</dbReference>
<dbReference type="InterPro" id="IPR051412">
    <property type="entry name" value="Formin_Homology_Diaphanous_sf"/>
</dbReference>
<feature type="compositionally biased region" description="Low complexity" evidence="1">
    <location>
        <begin position="38"/>
        <end position="58"/>
    </location>
</feature>
<reference evidence="4" key="1">
    <citation type="journal article" date="2011" name="Proc. Natl. Acad. Sci. U.S.A.">
        <title>Obligate biotrophy features unraveled by the genomic analysis of rust fungi.</title>
        <authorList>
            <person name="Duplessis S."/>
            <person name="Cuomo C.A."/>
            <person name="Lin Y.-C."/>
            <person name="Aerts A."/>
            <person name="Tisserant E."/>
            <person name="Veneault-Fourrey C."/>
            <person name="Joly D.L."/>
            <person name="Hacquard S."/>
            <person name="Amselem J."/>
            <person name="Cantarel B.L."/>
            <person name="Chiu R."/>
            <person name="Coutinho P.M."/>
            <person name="Feau N."/>
            <person name="Field M."/>
            <person name="Frey P."/>
            <person name="Gelhaye E."/>
            <person name="Goldberg J."/>
            <person name="Grabherr M.G."/>
            <person name="Kodira C.D."/>
            <person name="Kohler A."/>
            <person name="Kuees U."/>
            <person name="Lindquist E.A."/>
            <person name="Lucas S.M."/>
            <person name="Mago R."/>
            <person name="Mauceli E."/>
            <person name="Morin E."/>
            <person name="Murat C."/>
            <person name="Pangilinan J.L."/>
            <person name="Park R."/>
            <person name="Pearson M."/>
            <person name="Quesneville H."/>
            <person name="Rouhier N."/>
            <person name="Sakthikumar S."/>
            <person name="Salamov A.A."/>
            <person name="Schmutz J."/>
            <person name="Selles B."/>
            <person name="Shapiro H."/>
            <person name="Tanguay P."/>
            <person name="Tuskan G.A."/>
            <person name="Henrissat B."/>
            <person name="Van de Peer Y."/>
            <person name="Rouze P."/>
            <person name="Ellis J.G."/>
            <person name="Dodds P.N."/>
            <person name="Schein J.E."/>
            <person name="Zhong S."/>
            <person name="Hamelin R.C."/>
            <person name="Grigoriev I.V."/>
            <person name="Szabo L.J."/>
            <person name="Martin F."/>
        </authorList>
    </citation>
    <scope>NUCLEOTIDE SEQUENCE [LARGE SCALE GENOMIC DNA]</scope>
    <source>
        <strain evidence="4">98AG31 / pathotype 3-4-7</strain>
    </source>
</reference>
<dbReference type="OrthoDB" id="3357271at2759"/>